<keyword evidence="2" id="KW-1185">Reference proteome</keyword>
<organism evidence="1 2">
    <name type="scientific">Conexibacter arvalis</name>
    <dbReference type="NCBI Taxonomy" id="912552"/>
    <lineage>
        <taxon>Bacteria</taxon>
        <taxon>Bacillati</taxon>
        <taxon>Actinomycetota</taxon>
        <taxon>Thermoleophilia</taxon>
        <taxon>Solirubrobacterales</taxon>
        <taxon>Conexibacteraceae</taxon>
        <taxon>Conexibacter</taxon>
    </lineage>
</organism>
<sequence>MPTATRSVPAADARVLHEAAQRGKLYLRWPDDRNWLERIEGIGDPQKRLWGMGDRGSLALIARGRWLILPPGASTAEQAAPPKVLLAALLDGRVDWYVGYLTALVEHGLTDIDSETLYVGVRGAQIASRQKVGRRPVRVVQHTRPDSWQGVERERAQGRVFSYRSDLERTLLDTLEQPRHCGPAEVWVRAWERAMREERVDLLRLVDYAEERSDAVQARLAFWLRETGHPRDSRRVMRGLGGALSGSRLLDAAKNFEPQERWPRDRDTGLVVNMPQRTLDGWLEYGK</sequence>
<reference evidence="1 2" key="1">
    <citation type="submission" date="2020-08" db="EMBL/GenBank/DDBJ databases">
        <title>Genomic Encyclopedia of Archaeal and Bacterial Type Strains, Phase II (KMG-II): from individual species to whole genera.</title>
        <authorList>
            <person name="Goeker M."/>
        </authorList>
    </citation>
    <scope>NUCLEOTIDE SEQUENCE [LARGE SCALE GENOMIC DNA]</scope>
    <source>
        <strain evidence="1 2">DSM 23288</strain>
    </source>
</reference>
<dbReference type="EMBL" id="JACHNU010000003">
    <property type="protein sequence ID" value="MBB4663010.1"/>
    <property type="molecule type" value="Genomic_DNA"/>
</dbReference>
<dbReference type="AlphaFoldDB" id="A0A840IGD7"/>
<evidence type="ECO:0000313" key="1">
    <source>
        <dbReference type="EMBL" id="MBB4663010.1"/>
    </source>
</evidence>
<accession>A0A840IGD7</accession>
<gene>
    <name evidence="1" type="ORF">BDZ31_002599</name>
</gene>
<protein>
    <submittedName>
        <fullName evidence="1">Putative transcriptional regulator of viral defense system</fullName>
    </submittedName>
</protein>
<dbReference type="RefSeq" id="WP_183342679.1">
    <property type="nucleotide sequence ID" value="NZ_JACHNU010000003.1"/>
</dbReference>
<name>A0A840IGD7_9ACTN</name>
<proteinExistence type="predicted"/>
<evidence type="ECO:0000313" key="2">
    <source>
        <dbReference type="Proteomes" id="UP000585272"/>
    </source>
</evidence>
<dbReference type="Proteomes" id="UP000585272">
    <property type="component" value="Unassembled WGS sequence"/>
</dbReference>
<comment type="caution">
    <text evidence="1">The sequence shown here is derived from an EMBL/GenBank/DDBJ whole genome shotgun (WGS) entry which is preliminary data.</text>
</comment>